<dbReference type="EMBL" id="BLAN01000127">
    <property type="protein sequence ID" value="GET09283.1"/>
    <property type="molecule type" value="Genomic_DNA"/>
</dbReference>
<keyword evidence="6 8" id="KW-1133">Transmembrane helix</keyword>
<dbReference type="GO" id="GO:0016780">
    <property type="term" value="F:phosphotransferase activity, for other substituted phosphate groups"/>
    <property type="evidence" value="ECO:0007669"/>
    <property type="project" value="TreeGrafter"/>
</dbReference>
<evidence type="ECO:0000256" key="1">
    <source>
        <dbReference type="ARBA" id="ARBA00004236"/>
    </source>
</evidence>
<feature type="transmembrane region" description="Helical" evidence="8">
    <location>
        <begin position="20"/>
        <end position="43"/>
    </location>
</feature>
<keyword evidence="3" id="KW-1003">Cell membrane</keyword>
<evidence type="ECO:0000256" key="6">
    <source>
        <dbReference type="ARBA" id="ARBA00022989"/>
    </source>
</evidence>
<dbReference type="InterPro" id="IPR003362">
    <property type="entry name" value="Bact_transf"/>
</dbReference>
<dbReference type="AlphaFoldDB" id="A0A6F9XVH8"/>
<feature type="domain" description="Bacterial sugar transferase" evidence="9">
    <location>
        <begin position="15"/>
        <end position="206"/>
    </location>
</feature>
<dbReference type="Pfam" id="PF02397">
    <property type="entry name" value="Bac_transf"/>
    <property type="match status" value="1"/>
</dbReference>
<dbReference type="PANTHER" id="PTHR30576:SF4">
    <property type="entry name" value="UNDECAPRENYL-PHOSPHATE GALACTOSE PHOSPHOTRANSFERASE"/>
    <property type="match status" value="1"/>
</dbReference>
<comment type="subcellular location">
    <subcellularLocation>
        <location evidence="1">Cell membrane</location>
    </subcellularLocation>
</comment>
<evidence type="ECO:0000256" key="8">
    <source>
        <dbReference type="SAM" id="Phobius"/>
    </source>
</evidence>
<keyword evidence="7 8" id="KW-0472">Membrane</keyword>
<evidence type="ECO:0000256" key="4">
    <source>
        <dbReference type="ARBA" id="ARBA00022679"/>
    </source>
</evidence>
<gene>
    <name evidence="10" type="primary">wcaJ_2</name>
    <name evidence="10" type="ORF">SY111_19070</name>
</gene>
<sequence>MFFKNCNGAGYYLVKRIFDIIVSLIALVFVLPITLVVFFIDCFGENKGPVFYKQKRIGKNHKPFYIYKYRSMVVDADKKLYANKKLYELYVKNSYKLPPELDPRVTKFGHFIRKTSLDELPQFFNILKGDMSLIGPRPVVEEELQEYGDRVDKFLSVIPGAMGYWQATGRSSIPYPERCDVELYYVDNASLGFDIKILFKNIISIFKTEGAY</sequence>
<evidence type="ECO:0000256" key="5">
    <source>
        <dbReference type="ARBA" id="ARBA00022692"/>
    </source>
</evidence>
<dbReference type="Proteomes" id="UP000494178">
    <property type="component" value="Unassembled WGS sequence"/>
</dbReference>
<name>A0A6F9XVH8_9LACO</name>
<keyword evidence="4 10" id="KW-0808">Transferase</keyword>
<dbReference type="PANTHER" id="PTHR30576">
    <property type="entry name" value="COLANIC BIOSYNTHESIS UDP-GLUCOSE LIPID CARRIER TRANSFERASE"/>
    <property type="match status" value="1"/>
</dbReference>
<protein>
    <submittedName>
        <fullName evidence="10">Sugar transferase</fullName>
    </submittedName>
</protein>
<reference evidence="10" key="1">
    <citation type="submission" date="2019-10" db="EMBL/GenBank/DDBJ databases">
        <title>Lactobacillus agilis SY111 Whole Genome Sequencing Project.</title>
        <authorList>
            <person name="Suzuki S."/>
            <person name="Endo A."/>
            <person name="Maeno S."/>
            <person name="Shiwa Y."/>
            <person name="Matsutani M."/>
            <person name="Kajikawa A."/>
        </authorList>
    </citation>
    <scope>NUCLEOTIDE SEQUENCE</scope>
    <source>
        <strain evidence="10">SY111</strain>
    </source>
</reference>
<dbReference type="GO" id="GO:0005886">
    <property type="term" value="C:plasma membrane"/>
    <property type="evidence" value="ECO:0007669"/>
    <property type="project" value="UniProtKB-SubCell"/>
</dbReference>
<evidence type="ECO:0000256" key="7">
    <source>
        <dbReference type="ARBA" id="ARBA00023136"/>
    </source>
</evidence>
<organism evidence="10">
    <name type="scientific">Ligilactobacillus agilis</name>
    <dbReference type="NCBI Taxonomy" id="1601"/>
    <lineage>
        <taxon>Bacteria</taxon>
        <taxon>Bacillati</taxon>
        <taxon>Bacillota</taxon>
        <taxon>Bacilli</taxon>
        <taxon>Lactobacillales</taxon>
        <taxon>Lactobacillaceae</taxon>
        <taxon>Ligilactobacillus</taxon>
    </lineage>
</organism>
<evidence type="ECO:0000256" key="3">
    <source>
        <dbReference type="ARBA" id="ARBA00022475"/>
    </source>
</evidence>
<comment type="similarity">
    <text evidence="2">Belongs to the bacterial sugar transferase family.</text>
</comment>
<proteinExistence type="inferred from homology"/>
<evidence type="ECO:0000256" key="2">
    <source>
        <dbReference type="ARBA" id="ARBA00006464"/>
    </source>
</evidence>
<evidence type="ECO:0000259" key="9">
    <source>
        <dbReference type="Pfam" id="PF02397"/>
    </source>
</evidence>
<evidence type="ECO:0000313" key="10">
    <source>
        <dbReference type="EMBL" id="GET09283.1"/>
    </source>
</evidence>
<accession>A0A6F9XVH8</accession>
<keyword evidence="5 8" id="KW-0812">Transmembrane</keyword>
<dbReference type="RefSeq" id="WP_172586466.1">
    <property type="nucleotide sequence ID" value="NZ_BLAN01000127.1"/>
</dbReference>
<comment type="caution">
    <text evidence="10">The sequence shown here is derived from an EMBL/GenBank/DDBJ whole genome shotgun (WGS) entry which is preliminary data.</text>
</comment>